<dbReference type="EMBL" id="JAVFKD010000015">
    <property type="protein sequence ID" value="KAK5989117.1"/>
    <property type="molecule type" value="Genomic_DNA"/>
</dbReference>
<name>A0ABR0SBB4_9HYPO</name>
<feature type="region of interest" description="Disordered" evidence="1">
    <location>
        <begin position="133"/>
        <end position="191"/>
    </location>
</feature>
<dbReference type="Proteomes" id="UP001338125">
    <property type="component" value="Unassembled WGS sequence"/>
</dbReference>
<feature type="compositionally biased region" description="Pro residues" evidence="1">
    <location>
        <begin position="241"/>
        <end position="267"/>
    </location>
</feature>
<comment type="caution">
    <text evidence="2">The sequence shown here is derived from an EMBL/GenBank/DDBJ whole genome shotgun (WGS) entry which is preliminary data.</text>
</comment>
<evidence type="ECO:0000313" key="2">
    <source>
        <dbReference type="EMBL" id="KAK5989117.1"/>
    </source>
</evidence>
<evidence type="ECO:0000256" key="1">
    <source>
        <dbReference type="SAM" id="MobiDB-lite"/>
    </source>
</evidence>
<keyword evidence="3" id="KW-1185">Reference proteome</keyword>
<proteinExistence type="predicted"/>
<accession>A0ABR0SBB4</accession>
<feature type="compositionally biased region" description="Basic residues" evidence="1">
    <location>
        <begin position="161"/>
        <end position="175"/>
    </location>
</feature>
<organism evidence="2 3">
    <name type="scientific">Cladobotryum mycophilum</name>
    <dbReference type="NCBI Taxonomy" id="491253"/>
    <lineage>
        <taxon>Eukaryota</taxon>
        <taxon>Fungi</taxon>
        <taxon>Dikarya</taxon>
        <taxon>Ascomycota</taxon>
        <taxon>Pezizomycotina</taxon>
        <taxon>Sordariomycetes</taxon>
        <taxon>Hypocreomycetidae</taxon>
        <taxon>Hypocreales</taxon>
        <taxon>Hypocreaceae</taxon>
        <taxon>Cladobotryum</taxon>
    </lineage>
</organism>
<gene>
    <name evidence="2" type="ORF">PT974_10615</name>
</gene>
<evidence type="ECO:0000313" key="3">
    <source>
        <dbReference type="Proteomes" id="UP001338125"/>
    </source>
</evidence>
<feature type="region of interest" description="Disordered" evidence="1">
    <location>
        <begin position="229"/>
        <end position="273"/>
    </location>
</feature>
<sequence length="449" mass="49342">MPPPLNQVGIIYQALIQSNCQAFLGNDVDIDIVSQLDSLGTWHVHVLKTEGGKRSAVLSESGSTLQGAFEELHRKSAKAVDQFVSSNGFDLPPDISTRKPSTSRYRHSNRDKGSLNSVLDEDNLEILSISGRRLSSPVSSDSETEADSDSDDYFDRNALGGRRHQKTHHRSHSRTVRQEKRHPQGGMTTHRPVVVHNAPMSSASVSATQSKNTMPAPLLIPVNVPPPPAINGKPASVHNQPGPPWRGPWPASNPPQNFPPLPPPPPGVSRLPNFVQPNIYGPYANDSSHQFYIQSTGARTQPQPPPPAPPRVSLPNHLIKYMQPQPQQQLQQNKASKPPGSSSVMLHIRWYGHGEIVVLEECQLSQRAIQNRAIQILRTRAQDMNDNGLVDSVPSALDNVTAIVKKLRAGEQVYTLGPGFQDDLSALAVEPPQFLKFEIDVIMSHMKQM</sequence>
<feature type="compositionally biased region" description="Acidic residues" evidence="1">
    <location>
        <begin position="142"/>
        <end position="152"/>
    </location>
</feature>
<reference evidence="2 3" key="1">
    <citation type="submission" date="2024-01" db="EMBL/GenBank/DDBJ databases">
        <title>Complete genome of Cladobotryum mycophilum ATHUM6906.</title>
        <authorList>
            <person name="Christinaki A.C."/>
            <person name="Myridakis A.I."/>
            <person name="Kouvelis V.N."/>
        </authorList>
    </citation>
    <scope>NUCLEOTIDE SEQUENCE [LARGE SCALE GENOMIC DNA]</scope>
    <source>
        <strain evidence="2 3">ATHUM6906</strain>
    </source>
</reference>
<protein>
    <submittedName>
        <fullName evidence="2">Uncharacterized protein</fullName>
    </submittedName>
</protein>
<feature type="region of interest" description="Disordered" evidence="1">
    <location>
        <begin position="89"/>
        <end position="117"/>
    </location>
</feature>